<accession>A0A2R4X037</accession>
<dbReference type="RefSeq" id="WP_108381545.1">
    <property type="nucleotide sequence ID" value="NZ_CP028858.1"/>
</dbReference>
<keyword evidence="3" id="KW-1185">Reference proteome</keyword>
<evidence type="ECO:0000313" key="3">
    <source>
        <dbReference type="Proteomes" id="UP000244727"/>
    </source>
</evidence>
<dbReference type="EMBL" id="CP028858">
    <property type="protein sequence ID" value="AWB27176.1"/>
    <property type="molecule type" value="Genomic_DNA"/>
</dbReference>
<gene>
    <name evidence="2" type="ORF">HARCEL1_05385</name>
</gene>
<feature type="transmembrane region" description="Helical" evidence="1">
    <location>
        <begin position="144"/>
        <end position="164"/>
    </location>
</feature>
<sequence length="209" mass="21021">MQGSGRRRALQRMGLSLSIAVVLLSVAVPAAGQRPVAGAPVLGLWRVALSVGLTAFGGIVLLGFVPAFGYGVIDSIAENPFVTGMYGLVGTIGLLALLVVTWFLAAVPLFGVIVAFVIVVPVSSILLLGAAAGYIVVGRFLGGLVGVSNAWVGLVIGVGLALVVQLVGPVVAVPVSLPLTMLGVGGGMAQWFGSGGAREERSVPPATRV</sequence>
<feature type="transmembrane region" description="Helical" evidence="1">
    <location>
        <begin position="170"/>
        <end position="192"/>
    </location>
</feature>
<reference evidence="2 3" key="1">
    <citation type="submission" date="2018-04" db="EMBL/GenBank/DDBJ databases">
        <title>Halococcoides cellulosivorans gen. nov., sp. nov., an extremely halophilic cellulose-utilizing haloarchaeon from hypersaline lakes.</title>
        <authorList>
            <person name="Sorokin D.Y."/>
            <person name="Toshchakov S.V."/>
            <person name="Samarov N.I."/>
            <person name="Korzhenkov A."/>
            <person name="Kublanov I.V."/>
        </authorList>
    </citation>
    <scope>NUCLEOTIDE SEQUENCE [LARGE SCALE GENOMIC DNA]</scope>
    <source>
        <strain evidence="2 3">HArcel1</strain>
    </source>
</reference>
<protein>
    <submittedName>
        <fullName evidence="2">Uncharacterized protein</fullName>
    </submittedName>
</protein>
<dbReference type="GeneID" id="36511918"/>
<keyword evidence="1" id="KW-0472">Membrane</keyword>
<proteinExistence type="predicted"/>
<dbReference type="Proteomes" id="UP000244727">
    <property type="component" value="Chromosome"/>
</dbReference>
<organism evidence="2 3">
    <name type="scientific">Halococcoides cellulosivorans</name>
    <dbReference type="NCBI Taxonomy" id="1679096"/>
    <lineage>
        <taxon>Archaea</taxon>
        <taxon>Methanobacteriati</taxon>
        <taxon>Methanobacteriota</taxon>
        <taxon>Stenosarchaea group</taxon>
        <taxon>Halobacteria</taxon>
        <taxon>Halobacteriales</taxon>
        <taxon>Haloarculaceae</taxon>
        <taxon>Halococcoides</taxon>
    </lineage>
</organism>
<name>A0A2R4X037_9EURY</name>
<dbReference type="KEGG" id="harc:HARCEL1_05385"/>
<keyword evidence="1" id="KW-0812">Transmembrane</keyword>
<keyword evidence="1" id="KW-1133">Transmembrane helix</keyword>
<feature type="transmembrane region" description="Helical" evidence="1">
    <location>
        <begin position="85"/>
        <end position="104"/>
    </location>
</feature>
<feature type="transmembrane region" description="Helical" evidence="1">
    <location>
        <begin position="110"/>
        <end position="137"/>
    </location>
</feature>
<evidence type="ECO:0000313" key="2">
    <source>
        <dbReference type="EMBL" id="AWB27176.1"/>
    </source>
</evidence>
<evidence type="ECO:0000256" key="1">
    <source>
        <dbReference type="SAM" id="Phobius"/>
    </source>
</evidence>
<dbReference type="AlphaFoldDB" id="A0A2R4X037"/>
<feature type="transmembrane region" description="Helical" evidence="1">
    <location>
        <begin position="48"/>
        <end position="73"/>
    </location>
</feature>